<name>A0ABR6KRR9_9BACT</name>
<dbReference type="RefSeq" id="WP_183671942.1">
    <property type="nucleotide sequence ID" value="NZ_BMPB01000014.1"/>
</dbReference>
<comment type="caution">
    <text evidence="1">The sequence shown here is derived from an EMBL/GenBank/DDBJ whole genome shotgun (WGS) entry which is preliminary data.</text>
</comment>
<gene>
    <name evidence="1" type="ORF">GGQ57_004125</name>
</gene>
<dbReference type="EMBL" id="JACHOC010000009">
    <property type="protein sequence ID" value="MBB4624197.1"/>
    <property type="molecule type" value="Genomic_DNA"/>
</dbReference>
<evidence type="ECO:0000313" key="1">
    <source>
        <dbReference type="EMBL" id="MBB4624197.1"/>
    </source>
</evidence>
<protein>
    <recommendedName>
        <fullName evidence="3">Glycosyl transferase family 8</fullName>
    </recommendedName>
</protein>
<accession>A0ABR6KRR9</accession>
<evidence type="ECO:0008006" key="3">
    <source>
        <dbReference type="Google" id="ProtNLM"/>
    </source>
</evidence>
<keyword evidence="2" id="KW-1185">Reference proteome</keyword>
<proteinExistence type="predicted"/>
<dbReference type="Proteomes" id="UP000533637">
    <property type="component" value="Unassembled WGS sequence"/>
</dbReference>
<organism evidence="1 2">
    <name type="scientific">Parabacteroides faecis</name>
    <dbReference type="NCBI Taxonomy" id="1217282"/>
    <lineage>
        <taxon>Bacteria</taxon>
        <taxon>Pseudomonadati</taxon>
        <taxon>Bacteroidota</taxon>
        <taxon>Bacteroidia</taxon>
        <taxon>Bacteroidales</taxon>
        <taxon>Tannerellaceae</taxon>
        <taxon>Parabacteroides</taxon>
    </lineage>
</organism>
<reference evidence="1 2" key="1">
    <citation type="submission" date="2020-08" db="EMBL/GenBank/DDBJ databases">
        <title>Genomic Encyclopedia of Type Strains, Phase IV (KMG-IV): sequencing the most valuable type-strain genomes for metagenomic binning, comparative biology and taxonomic classification.</title>
        <authorList>
            <person name="Goeker M."/>
        </authorList>
    </citation>
    <scope>NUCLEOTIDE SEQUENCE [LARGE SCALE GENOMIC DNA]</scope>
    <source>
        <strain evidence="1 2">DSM 102983</strain>
    </source>
</reference>
<evidence type="ECO:0000313" key="2">
    <source>
        <dbReference type="Proteomes" id="UP000533637"/>
    </source>
</evidence>
<sequence length="312" mass="36662">MNIPIIIVHRGDTFYLKLVLEQIRLFNPHTRICLISDASTDKYCFVEHYNIDDYSKGADAFKMAYIHMSSNPYDYELICFQRWFCIRDFVKTQKIENFLCMDSDVLLYCNIDEVMQQYISYDFTTCNKQGPGCALFNISSISDFCEYLMSMYTEDILLNKMESMYQEIIDNKQLGGVCDMVAFVWFQDNTKCNVIDIAIPTNGTCFDGCITWGQGFEMEDGKKKVYWIDNLPYGKLMNDQSLVRFYCLHFQGRSKYSMYKYIVDEHKVHHSGFWYNLKWSLSKEILGARLKGIKKAIHNPQMIVNFVKAKLK</sequence>